<protein>
    <recommendedName>
        <fullName evidence="6">Polyhydroxybutyrate depolymerase</fullName>
    </recommendedName>
</protein>
<dbReference type="SUPFAM" id="SSF53474">
    <property type="entry name" value="alpha/beta-Hydrolases"/>
    <property type="match status" value="1"/>
</dbReference>
<name>A0A411HKA4_9GAMM</name>
<dbReference type="InterPro" id="IPR029058">
    <property type="entry name" value="AB_hydrolase_fold"/>
</dbReference>
<reference evidence="4 5" key="1">
    <citation type="submission" date="2019-01" db="EMBL/GenBank/DDBJ databases">
        <title>Pseudolysobacter antarctica gen. nov., sp. nov., isolated from Fildes Peninsula, Antarctica.</title>
        <authorList>
            <person name="Wei Z."/>
            <person name="Peng F."/>
        </authorList>
    </citation>
    <scope>NUCLEOTIDE SEQUENCE [LARGE SCALE GENOMIC DNA]</scope>
    <source>
        <strain evidence="4 5">AQ6-296</strain>
    </source>
</reference>
<evidence type="ECO:0000256" key="2">
    <source>
        <dbReference type="ARBA" id="ARBA00022801"/>
    </source>
</evidence>
<sequence>MIHETRIRVIAIGTLSIALGACAAKPAATPLPKLNLDPAHTMVSGISSGAYMATQMHVAFSDHVNGAALIAGGPYHCADGKLDVALAFCMNPKADAAADLATMLAAARQRAEHGEIAPLTGLSGDHVYVLHGREDATVAESVSRLSAEFYRQILPDSAINVSVDDARDFAHTLPTETAGSDCHKSESPYLGHCGFDAAGAIFHHLYGEPATPFGDAGGELRSFSQATYRTAEKNDFLADTGYVYVPKDCAAGARCSLHIVFHGCLQNAESVGQSFVKDAGYNRWADAYHVVVLYPQTHATYAPLNPKACWDWWGYSGADYDARSGAQMQLIARVAAALGAALQ</sequence>
<dbReference type="Gene3D" id="3.40.50.1820">
    <property type="entry name" value="alpha/beta hydrolase"/>
    <property type="match status" value="2"/>
</dbReference>
<dbReference type="EMBL" id="CP035704">
    <property type="protein sequence ID" value="QBB70969.1"/>
    <property type="molecule type" value="Genomic_DNA"/>
</dbReference>
<dbReference type="KEGG" id="xbc:ELE36_11760"/>
<evidence type="ECO:0008006" key="6">
    <source>
        <dbReference type="Google" id="ProtNLM"/>
    </source>
</evidence>
<keyword evidence="2" id="KW-0378">Hydrolase</keyword>
<evidence type="ECO:0000256" key="3">
    <source>
        <dbReference type="SAM" id="SignalP"/>
    </source>
</evidence>
<accession>A0A411HKA4</accession>
<evidence type="ECO:0000313" key="5">
    <source>
        <dbReference type="Proteomes" id="UP000291562"/>
    </source>
</evidence>
<feature type="chain" id="PRO_5019099762" description="Polyhydroxybutyrate depolymerase" evidence="3">
    <location>
        <begin position="24"/>
        <end position="343"/>
    </location>
</feature>
<keyword evidence="1 3" id="KW-0732">Signal</keyword>
<organism evidence="4 5">
    <name type="scientific">Pseudolysobacter antarcticus</name>
    <dbReference type="NCBI Taxonomy" id="2511995"/>
    <lineage>
        <taxon>Bacteria</taxon>
        <taxon>Pseudomonadati</taxon>
        <taxon>Pseudomonadota</taxon>
        <taxon>Gammaproteobacteria</taxon>
        <taxon>Lysobacterales</taxon>
        <taxon>Rhodanobacteraceae</taxon>
        <taxon>Pseudolysobacter</taxon>
    </lineage>
</organism>
<dbReference type="PANTHER" id="PTHR42972:SF8">
    <property type="entry name" value="POLYHYDROXYBUTYRATE DEPOLYMERASE"/>
    <property type="match status" value="1"/>
</dbReference>
<feature type="signal peptide" evidence="3">
    <location>
        <begin position="1"/>
        <end position="23"/>
    </location>
</feature>
<proteinExistence type="predicted"/>
<dbReference type="RefSeq" id="WP_129833516.1">
    <property type="nucleotide sequence ID" value="NZ_CP035704.1"/>
</dbReference>
<dbReference type="PROSITE" id="PS51257">
    <property type="entry name" value="PROKAR_LIPOPROTEIN"/>
    <property type="match status" value="1"/>
</dbReference>
<dbReference type="GO" id="GO:0016787">
    <property type="term" value="F:hydrolase activity"/>
    <property type="evidence" value="ECO:0007669"/>
    <property type="project" value="UniProtKB-KW"/>
</dbReference>
<dbReference type="InterPro" id="IPR010126">
    <property type="entry name" value="Esterase_phb"/>
</dbReference>
<evidence type="ECO:0000313" key="4">
    <source>
        <dbReference type="EMBL" id="QBB70969.1"/>
    </source>
</evidence>
<dbReference type="PANTHER" id="PTHR42972">
    <property type="entry name" value="TOL-PAL SYSTEM PROTEIN TOLB"/>
    <property type="match status" value="1"/>
</dbReference>
<dbReference type="AlphaFoldDB" id="A0A411HKA4"/>
<gene>
    <name evidence="4" type="ORF">ELE36_11760</name>
</gene>
<dbReference type="GO" id="GO:0005576">
    <property type="term" value="C:extracellular region"/>
    <property type="evidence" value="ECO:0007669"/>
    <property type="project" value="InterPro"/>
</dbReference>
<dbReference type="OrthoDB" id="505233at2"/>
<evidence type="ECO:0000256" key="1">
    <source>
        <dbReference type="ARBA" id="ARBA00022729"/>
    </source>
</evidence>
<dbReference type="Pfam" id="PF10503">
    <property type="entry name" value="Esterase_PHB"/>
    <property type="match status" value="1"/>
</dbReference>
<keyword evidence="5" id="KW-1185">Reference proteome</keyword>
<dbReference type="Proteomes" id="UP000291562">
    <property type="component" value="Chromosome"/>
</dbReference>